<sequence>MEGSSEGISLTPSTSGWDEEAVTLPRGTALFHLRGPSMDFLTGNYRFLESSCWIKHPYALYILEATKNVYPSKRPKFSPPTTSVIVTPRGTDERREVAKEDAPKSKGKSAEVLEAGEISSSRGDDSVAPKKRKTLDPKADVRALTEKTTIEKAALFDSVVKRFISRSNIKAIRALFEEEEVEQLHSSWIDKLIIEEWKNSKEGKNFAVDMGLEAAEVATQEPVAKLREDFKKIYPSAKWETVEAEYNAVVNAKLQVDDDVDIGDRLAEDVLLIEGVPSTVEAPVASGEESHEGDSGERQNSSNHDSSESDEDDDDEEDFPETSDSKTSSSSA</sequence>
<evidence type="ECO:0000256" key="1">
    <source>
        <dbReference type="SAM" id="MobiDB-lite"/>
    </source>
</evidence>
<feature type="compositionally biased region" description="Basic and acidic residues" evidence="1">
    <location>
        <begin position="288"/>
        <end position="297"/>
    </location>
</feature>
<feature type="compositionally biased region" description="Acidic residues" evidence="1">
    <location>
        <begin position="308"/>
        <end position="321"/>
    </location>
</feature>
<organism evidence="2 3">
    <name type="scientific">Beta vulgaris subsp. vulgaris</name>
    <name type="common">Beet</name>
    <dbReference type="NCBI Taxonomy" id="3555"/>
    <lineage>
        <taxon>Eukaryota</taxon>
        <taxon>Viridiplantae</taxon>
        <taxon>Streptophyta</taxon>
        <taxon>Embryophyta</taxon>
        <taxon>Tracheophyta</taxon>
        <taxon>Spermatophyta</taxon>
        <taxon>Magnoliopsida</taxon>
        <taxon>eudicotyledons</taxon>
        <taxon>Gunneridae</taxon>
        <taxon>Pentapetalae</taxon>
        <taxon>Caryophyllales</taxon>
        <taxon>Chenopodiaceae</taxon>
        <taxon>Betoideae</taxon>
        <taxon>Beta</taxon>
    </lineage>
</organism>
<feature type="region of interest" description="Disordered" evidence="1">
    <location>
        <begin position="72"/>
        <end position="136"/>
    </location>
</feature>
<accession>A0A0J8BHL6</accession>
<feature type="compositionally biased region" description="Basic and acidic residues" evidence="1">
    <location>
        <begin position="90"/>
        <end position="111"/>
    </location>
</feature>
<dbReference type="EMBL" id="KQ090215">
    <property type="protein sequence ID" value="KMS99532.1"/>
    <property type="molecule type" value="Genomic_DNA"/>
</dbReference>
<evidence type="ECO:0000313" key="2">
    <source>
        <dbReference type="EMBL" id="KMS99532.1"/>
    </source>
</evidence>
<reference evidence="2 3" key="1">
    <citation type="journal article" date="2014" name="Nature">
        <title>The genome of the recently domesticated crop plant sugar beet (Beta vulgaris).</title>
        <authorList>
            <person name="Dohm J.C."/>
            <person name="Minoche A.E."/>
            <person name="Holtgrawe D."/>
            <person name="Capella-Gutierrez S."/>
            <person name="Zakrzewski F."/>
            <person name="Tafer H."/>
            <person name="Rupp O."/>
            <person name="Sorensen T.R."/>
            <person name="Stracke R."/>
            <person name="Reinhardt R."/>
            <person name="Goesmann A."/>
            <person name="Kraft T."/>
            <person name="Schulz B."/>
            <person name="Stadler P.F."/>
            <person name="Schmidt T."/>
            <person name="Gabaldon T."/>
            <person name="Lehrach H."/>
            <person name="Weisshaar B."/>
            <person name="Himmelbauer H."/>
        </authorList>
    </citation>
    <scope>NUCLEOTIDE SEQUENCE [LARGE SCALE GENOMIC DNA]</scope>
    <source>
        <tissue evidence="2">Taproot</tissue>
    </source>
</reference>
<protein>
    <submittedName>
        <fullName evidence="2">Uncharacterized protein</fullName>
    </submittedName>
</protein>
<gene>
    <name evidence="2" type="ORF">BVRB_1g023030</name>
</gene>
<evidence type="ECO:0000313" key="3">
    <source>
        <dbReference type="Proteomes" id="UP000035740"/>
    </source>
</evidence>
<keyword evidence="3" id="KW-1185">Reference proteome</keyword>
<proteinExistence type="predicted"/>
<dbReference type="Gramene" id="KMS99532">
    <property type="protein sequence ID" value="KMS99532"/>
    <property type="gene ID" value="BVRB_1g023030"/>
</dbReference>
<dbReference type="AlphaFoldDB" id="A0A0J8BHL6"/>
<feature type="region of interest" description="Disordered" evidence="1">
    <location>
        <begin position="278"/>
        <end position="332"/>
    </location>
</feature>
<feature type="compositionally biased region" description="Basic and acidic residues" evidence="1">
    <location>
        <begin position="122"/>
        <end position="136"/>
    </location>
</feature>
<name>A0A0J8BHL6_BETVV</name>
<dbReference type="Proteomes" id="UP000035740">
    <property type="component" value="Unassembled WGS sequence"/>
</dbReference>